<accession>A0A1G4ITC9</accession>
<sequence length="215" mass="24309">MTGDSEDSRRSTKEPSKAASKSTSKSTSKVRSARGRRKKGQKAGKSEVSLTQSKDNGSTVHNSVKHSKEITTSNYSKSKKVDLGRLLKVRNEEIEQAQHILGKTIFKLFKNGGHSKTFGLVVPSTDKPVTLLIKLTDAYPREPIKLIFPQTSEIENRLKSICIKNFNIKVKEFSQQGEPLVTQLNFLLSRWRCMCSVDYRAKDQLQKELMLQHNE</sequence>
<dbReference type="OrthoDB" id="4070430at2759"/>
<dbReference type="EMBL" id="LT598464">
    <property type="protein sequence ID" value="SCU79950.1"/>
    <property type="molecule type" value="Genomic_DNA"/>
</dbReference>
<dbReference type="STRING" id="1230905.A0A1G4ITC9"/>
<dbReference type="Proteomes" id="UP000191024">
    <property type="component" value="Chromosome B"/>
</dbReference>
<proteinExistence type="predicted"/>
<feature type="compositionally biased region" description="Low complexity" evidence="1">
    <location>
        <begin position="17"/>
        <end position="30"/>
    </location>
</feature>
<evidence type="ECO:0000313" key="2">
    <source>
        <dbReference type="EMBL" id="SCU79950.1"/>
    </source>
</evidence>
<gene>
    <name evidence="2" type="ORF">LAMI_0B00254G</name>
</gene>
<feature type="compositionally biased region" description="Basic and acidic residues" evidence="1">
    <location>
        <begin position="1"/>
        <end position="16"/>
    </location>
</feature>
<feature type="region of interest" description="Disordered" evidence="1">
    <location>
        <begin position="1"/>
        <end position="73"/>
    </location>
</feature>
<feature type="compositionally biased region" description="Polar residues" evidence="1">
    <location>
        <begin position="48"/>
        <end position="62"/>
    </location>
</feature>
<keyword evidence="3" id="KW-1185">Reference proteome</keyword>
<name>A0A1G4ITC9_9SACH</name>
<feature type="compositionally biased region" description="Basic residues" evidence="1">
    <location>
        <begin position="31"/>
        <end position="42"/>
    </location>
</feature>
<protein>
    <submittedName>
        <fullName evidence="2">LAMI_0B00254g1_1</fullName>
    </submittedName>
</protein>
<organism evidence="2 3">
    <name type="scientific">Lachancea mirantina</name>
    <dbReference type="NCBI Taxonomy" id="1230905"/>
    <lineage>
        <taxon>Eukaryota</taxon>
        <taxon>Fungi</taxon>
        <taxon>Dikarya</taxon>
        <taxon>Ascomycota</taxon>
        <taxon>Saccharomycotina</taxon>
        <taxon>Saccharomycetes</taxon>
        <taxon>Saccharomycetales</taxon>
        <taxon>Saccharomycetaceae</taxon>
        <taxon>Lachancea</taxon>
    </lineage>
</organism>
<dbReference type="AlphaFoldDB" id="A0A1G4ITC9"/>
<reference evidence="2 3" key="1">
    <citation type="submission" date="2016-03" db="EMBL/GenBank/DDBJ databases">
        <authorList>
            <person name="Devillers H."/>
        </authorList>
    </citation>
    <scope>NUCLEOTIDE SEQUENCE [LARGE SCALE GENOMIC DNA]</scope>
    <source>
        <strain evidence="2">CBS 11717</strain>
    </source>
</reference>
<evidence type="ECO:0000313" key="3">
    <source>
        <dbReference type="Proteomes" id="UP000191024"/>
    </source>
</evidence>
<evidence type="ECO:0000256" key="1">
    <source>
        <dbReference type="SAM" id="MobiDB-lite"/>
    </source>
</evidence>